<dbReference type="Proteomes" id="UP000325313">
    <property type="component" value="Unassembled WGS sequence"/>
</dbReference>
<dbReference type="EMBL" id="VSWC01000171">
    <property type="protein sequence ID" value="KAA1070527.1"/>
    <property type="molecule type" value="Genomic_DNA"/>
</dbReference>
<evidence type="ECO:0000313" key="2">
    <source>
        <dbReference type="EMBL" id="KAA1089881.1"/>
    </source>
</evidence>
<keyword evidence="3" id="KW-1185">Reference proteome</keyword>
<organism evidence="2 4">
    <name type="scientific">Puccinia graminis f. sp. tritici</name>
    <dbReference type="NCBI Taxonomy" id="56615"/>
    <lineage>
        <taxon>Eukaryota</taxon>
        <taxon>Fungi</taxon>
        <taxon>Dikarya</taxon>
        <taxon>Basidiomycota</taxon>
        <taxon>Pucciniomycotina</taxon>
        <taxon>Pucciniomycetes</taxon>
        <taxon>Pucciniales</taxon>
        <taxon>Pucciniaceae</taxon>
        <taxon>Puccinia</taxon>
    </lineage>
</organism>
<protein>
    <submittedName>
        <fullName evidence="2">Uncharacterized protein</fullName>
    </submittedName>
</protein>
<sequence length="56" mass="6287">MPAAGLGLEPANLARDSYVAFVNPPSSHLLHASLADIFYWVLVPQRTRFPRLDTFF</sequence>
<name>A0A5B0NKU2_PUCGR</name>
<gene>
    <name evidence="1" type="ORF">PGT21_014969</name>
    <name evidence="2" type="ORF">PGTUg99_026131</name>
</gene>
<evidence type="ECO:0000313" key="3">
    <source>
        <dbReference type="Proteomes" id="UP000324748"/>
    </source>
</evidence>
<evidence type="ECO:0000313" key="1">
    <source>
        <dbReference type="EMBL" id="KAA1070527.1"/>
    </source>
</evidence>
<reference evidence="3 4" key="1">
    <citation type="submission" date="2019-05" db="EMBL/GenBank/DDBJ databases">
        <title>Emergence of the Ug99 lineage of the wheat stem rust pathogen through somatic hybridization.</title>
        <authorList>
            <person name="Li F."/>
            <person name="Upadhyaya N.M."/>
            <person name="Sperschneider J."/>
            <person name="Matny O."/>
            <person name="Nguyen-Phuc H."/>
            <person name="Mago R."/>
            <person name="Raley C."/>
            <person name="Miller M.E."/>
            <person name="Silverstein K.A.T."/>
            <person name="Henningsen E."/>
            <person name="Hirsch C.D."/>
            <person name="Visser B."/>
            <person name="Pretorius Z.A."/>
            <person name="Steffenson B.J."/>
            <person name="Schwessinger B."/>
            <person name="Dodds P.N."/>
            <person name="Figueroa M."/>
        </authorList>
    </citation>
    <scope>NUCLEOTIDE SEQUENCE [LARGE SCALE GENOMIC DNA]</scope>
    <source>
        <strain evidence="1">21-0</strain>
        <strain evidence="2 4">Ug99</strain>
    </source>
</reference>
<comment type="caution">
    <text evidence="2">The sequence shown here is derived from an EMBL/GenBank/DDBJ whole genome shotgun (WGS) entry which is preliminary data.</text>
</comment>
<dbReference type="EMBL" id="VDEP01000404">
    <property type="protein sequence ID" value="KAA1089881.1"/>
    <property type="molecule type" value="Genomic_DNA"/>
</dbReference>
<dbReference type="AlphaFoldDB" id="A0A5B0NKU2"/>
<dbReference type="Proteomes" id="UP000324748">
    <property type="component" value="Unassembled WGS sequence"/>
</dbReference>
<accession>A0A5B0NKU2</accession>
<evidence type="ECO:0000313" key="4">
    <source>
        <dbReference type="Proteomes" id="UP000325313"/>
    </source>
</evidence>
<proteinExistence type="predicted"/>